<feature type="transmembrane region" description="Helical" evidence="1">
    <location>
        <begin position="163"/>
        <end position="180"/>
    </location>
</feature>
<name>A0A1H0WWR2_9BURK</name>
<dbReference type="Proteomes" id="UP000199317">
    <property type="component" value="Unassembled WGS sequence"/>
</dbReference>
<proteinExistence type="predicted"/>
<evidence type="ECO:0000313" key="2">
    <source>
        <dbReference type="EMBL" id="SDP95151.1"/>
    </source>
</evidence>
<feature type="transmembrane region" description="Helical" evidence="1">
    <location>
        <begin position="38"/>
        <end position="60"/>
    </location>
</feature>
<dbReference type="RefSeq" id="WP_143016047.1">
    <property type="nucleotide sequence ID" value="NZ_FNJL01000076.1"/>
</dbReference>
<sequence>MALEESSIETIFELLEEMTKPDDRQRHTYEISNKTRKWLIFFAGWMILGIIALTIIRQIYNFNLLGESDHVPPHWLLLLIAPALGFGGFLIFDLGRDLWRQWRDPWDTTYKQLHTDMKADAAYLKKLCDFPKALLEYALLQYRHRWGCIDGRTQLLAGDIRKLGFFPGLIVIAVAIPKLLDSQASAIGWHLAAMSGAFLLMALCIGATSERRSQVIALLEYAIAHAEPAPLAGTACEQPAISTTP</sequence>
<dbReference type="EMBL" id="FNJL01000076">
    <property type="protein sequence ID" value="SDP95151.1"/>
    <property type="molecule type" value="Genomic_DNA"/>
</dbReference>
<keyword evidence="1" id="KW-1133">Transmembrane helix</keyword>
<gene>
    <name evidence="2" type="ORF">SAMN04489708_1762</name>
</gene>
<protein>
    <submittedName>
        <fullName evidence="2">Uncharacterized protein</fullName>
    </submittedName>
</protein>
<reference evidence="3" key="1">
    <citation type="submission" date="2016-10" db="EMBL/GenBank/DDBJ databases">
        <authorList>
            <person name="Varghese N."/>
            <person name="Submissions S."/>
        </authorList>
    </citation>
    <scope>NUCLEOTIDE SEQUENCE [LARGE SCALE GENOMIC DNA]</scope>
    <source>
        <strain evidence="3">DSM 17101</strain>
    </source>
</reference>
<evidence type="ECO:0000313" key="3">
    <source>
        <dbReference type="Proteomes" id="UP000199317"/>
    </source>
</evidence>
<accession>A0A1H0WWR2</accession>
<keyword evidence="1" id="KW-0472">Membrane</keyword>
<keyword evidence="3" id="KW-1185">Reference proteome</keyword>
<evidence type="ECO:0000256" key="1">
    <source>
        <dbReference type="SAM" id="Phobius"/>
    </source>
</evidence>
<dbReference type="AlphaFoldDB" id="A0A1H0WWR2"/>
<organism evidence="2 3">
    <name type="scientific">Paracidovorax cattleyae</name>
    <dbReference type="NCBI Taxonomy" id="80868"/>
    <lineage>
        <taxon>Bacteria</taxon>
        <taxon>Pseudomonadati</taxon>
        <taxon>Pseudomonadota</taxon>
        <taxon>Betaproteobacteria</taxon>
        <taxon>Burkholderiales</taxon>
        <taxon>Comamonadaceae</taxon>
        <taxon>Paracidovorax</taxon>
    </lineage>
</organism>
<dbReference type="OrthoDB" id="9133271at2"/>
<feature type="transmembrane region" description="Helical" evidence="1">
    <location>
        <begin position="186"/>
        <end position="205"/>
    </location>
</feature>
<feature type="transmembrane region" description="Helical" evidence="1">
    <location>
        <begin position="75"/>
        <end position="94"/>
    </location>
</feature>
<keyword evidence="1" id="KW-0812">Transmembrane</keyword>